<accession>A0A1R3G7W5</accession>
<evidence type="ECO:0000313" key="1">
    <source>
        <dbReference type="EMBL" id="OMO54163.1"/>
    </source>
</evidence>
<reference evidence="2" key="1">
    <citation type="submission" date="2013-09" db="EMBL/GenBank/DDBJ databases">
        <title>Corchorus olitorius genome sequencing.</title>
        <authorList>
            <person name="Alam M."/>
            <person name="Haque M.S."/>
            <person name="Islam M.S."/>
            <person name="Emdad E.M."/>
            <person name="Islam M.M."/>
            <person name="Ahmed B."/>
            <person name="Halim A."/>
            <person name="Hossen Q.M.M."/>
            <person name="Hossain M.Z."/>
            <person name="Ahmed R."/>
            <person name="Khan M.M."/>
            <person name="Islam R."/>
            <person name="Rashid M.M."/>
            <person name="Khan S.A."/>
            <person name="Rahman M.S."/>
            <person name="Alam M."/>
            <person name="Yahiya A.S."/>
            <person name="Khan M.S."/>
            <person name="Azam M.S."/>
            <person name="Haque T."/>
            <person name="Lashkar M.Z.H."/>
            <person name="Akhand A.I."/>
            <person name="Morshed G."/>
            <person name="Roy S."/>
            <person name="Uddin K.S."/>
            <person name="Rabeya T."/>
            <person name="Hossain A.S."/>
            <person name="Chowdhury A."/>
            <person name="Snigdha A.R."/>
            <person name="Mortoza M.S."/>
            <person name="Matin S.A."/>
            <person name="Hoque S.M.E."/>
            <person name="Islam M.K."/>
            <person name="Roy D.K."/>
            <person name="Haider R."/>
            <person name="Moosa M.M."/>
            <person name="Elias S.M."/>
            <person name="Hasan A.M."/>
            <person name="Jahan S."/>
            <person name="Shafiuddin M."/>
            <person name="Mahmood N."/>
            <person name="Shommy N.S."/>
        </authorList>
    </citation>
    <scope>NUCLEOTIDE SEQUENCE [LARGE SCALE GENOMIC DNA]</scope>
    <source>
        <strain evidence="2">cv. O-4</strain>
    </source>
</reference>
<sequence>MASSTFSTPISINATTQLSLKLTPSNFLSWRAPFDALLYGFDLAGCVDGSILPPEKEIEQNGKKVVNLAYTLWLR</sequence>
<evidence type="ECO:0000313" key="2">
    <source>
        <dbReference type="Proteomes" id="UP000187203"/>
    </source>
</evidence>
<organism evidence="1 2">
    <name type="scientific">Corchorus olitorius</name>
    <dbReference type="NCBI Taxonomy" id="93759"/>
    <lineage>
        <taxon>Eukaryota</taxon>
        <taxon>Viridiplantae</taxon>
        <taxon>Streptophyta</taxon>
        <taxon>Embryophyta</taxon>
        <taxon>Tracheophyta</taxon>
        <taxon>Spermatophyta</taxon>
        <taxon>Magnoliopsida</taxon>
        <taxon>eudicotyledons</taxon>
        <taxon>Gunneridae</taxon>
        <taxon>Pentapetalae</taxon>
        <taxon>rosids</taxon>
        <taxon>malvids</taxon>
        <taxon>Malvales</taxon>
        <taxon>Malvaceae</taxon>
        <taxon>Grewioideae</taxon>
        <taxon>Apeibeae</taxon>
        <taxon>Corchorus</taxon>
    </lineage>
</organism>
<dbReference type="Proteomes" id="UP000187203">
    <property type="component" value="Unassembled WGS sequence"/>
</dbReference>
<keyword evidence="2" id="KW-1185">Reference proteome</keyword>
<name>A0A1R3G7W5_9ROSI</name>
<comment type="caution">
    <text evidence="1">The sequence shown here is derived from an EMBL/GenBank/DDBJ whole genome shotgun (WGS) entry which is preliminary data.</text>
</comment>
<dbReference type="EMBL" id="AWUE01023316">
    <property type="protein sequence ID" value="OMO54163.1"/>
    <property type="molecule type" value="Genomic_DNA"/>
</dbReference>
<protein>
    <recommendedName>
        <fullName evidence="3">Retrotransposon Copia-like N-terminal domain-containing protein</fullName>
    </recommendedName>
</protein>
<gene>
    <name evidence="1" type="ORF">COLO4_36575</name>
</gene>
<proteinExistence type="predicted"/>
<dbReference type="AlphaFoldDB" id="A0A1R3G7W5"/>
<evidence type="ECO:0008006" key="3">
    <source>
        <dbReference type="Google" id="ProtNLM"/>
    </source>
</evidence>
<dbReference type="OrthoDB" id="1749636at2759"/>